<evidence type="ECO:0000313" key="4">
    <source>
        <dbReference type="Proteomes" id="UP000383932"/>
    </source>
</evidence>
<dbReference type="SUPFAM" id="SSF143503">
    <property type="entry name" value="PUG domain-like"/>
    <property type="match status" value="1"/>
</dbReference>
<dbReference type="AlphaFoldDB" id="A0A5N5QVG1"/>
<keyword evidence="4" id="KW-1185">Reference proteome</keyword>
<evidence type="ECO:0000313" key="3">
    <source>
        <dbReference type="EMBL" id="KAB5595599.1"/>
    </source>
</evidence>
<dbReference type="InterPro" id="IPR018997">
    <property type="entry name" value="PUB_domain"/>
</dbReference>
<comment type="caution">
    <text evidence="3">The sequence shown here is derived from an EMBL/GenBank/DDBJ whole genome shotgun (WGS) entry which is preliminary data.</text>
</comment>
<dbReference type="EMBL" id="SSOP01000008">
    <property type="protein sequence ID" value="KAB5595599.1"/>
    <property type="molecule type" value="Genomic_DNA"/>
</dbReference>
<feature type="compositionally biased region" description="Polar residues" evidence="1">
    <location>
        <begin position="216"/>
        <end position="228"/>
    </location>
</feature>
<evidence type="ECO:0000256" key="1">
    <source>
        <dbReference type="SAM" id="MobiDB-lite"/>
    </source>
</evidence>
<dbReference type="Proteomes" id="UP000383932">
    <property type="component" value="Unassembled WGS sequence"/>
</dbReference>
<gene>
    <name evidence="3" type="ORF">CTheo_1060</name>
</gene>
<feature type="domain" description="PUB" evidence="2">
    <location>
        <begin position="69"/>
        <end position="132"/>
    </location>
</feature>
<sequence>MSDTTSPVTVSQNSADHNRIVEAALKRLTEPANQADGEELRFERERPIRQKFRRLVDPGIVRDNSEADAKRILLKLADNLVANPDDPKFREFKSTNATIQGALIQPKGAIEYAIEMGFRATVQDFQPKYVWHSSPENLVALRIARDVLREHMELAASKEERVNQGQQLAKAEKSAAVRNALLAFEDDRKRRKALDERMKATGYADVPPKKAPSVDITPTSPNLTTQTEGHILGGPLARRGFASEDDDAHVNDRDH</sequence>
<dbReference type="InterPro" id="IPR036339">
    <property type="entry name" value="PUB-like_dom_sf"/>
</dbReference>
<evidence type="ECO:0000259" key="2">
    <source>
        <dbReference type="Pfam" id="PF09409"/>
    </source>
</evidence>
<dbReference type="Gene3D" id="1.20.58.2190">
    <property type="match status" value="1"/>
</dbReference>
<dbReference type="Pfam" id="PF09409">
    <property type="entry name" value="PUB"/>
    <property type="match status" value="1"/>
</dbReference>
<reference evidence="3 4" key="1">
    <citation type="journal article" date="2019" name="Fungal Biol. Biotechnol.">
        <title>Draft genome sequence of fastidious pathogen Ceratobasidium theobromae, which causes vascular-streak dieback in Theobroma cacao.</title>
        <authorList>
            <person name="Ali S.S."/>
            <person name="Asman A."/>
            <person name="Shao J."/>
            <person name="Firmansyah A.P."/>
            <person name="Susilo A.W."/>
            <person name="Rosmana A."/>
            <person name="McMahon P."/>
            <person name="Junaid M."/>
            <person name="Guest D."/>
            <person name="Kheng T.Y."/>
            <person name="Meinhardt L.W."/>
            <person name="Bailey B.A."/>
        </authorList>
    </citation>
    <scope>NUCLEOTIDE SEQUENCE [LARGE SCALE GENOMIC DNA]</scope>
    <source>
        <strain evidence="3 4">CT2</strain>
    </source>
</reference>
<feature type="region of interest" description="Disordered" evidence="1">
    <location>
        <begin position="203"/>
        <end position="255"/>
    </location>
</feature>
<name>A0A5N5QVG1_9AGAM</name>
<protein>
    <submittedName>
        <fullName evidence="3">PUB domain containing protein</fullName>
    </submittedName>
</protein>
<accession>A0A5N5QVG1</accession>
<proteinExistence type="predicted"/>
<dbReference type="OrthoDB" id="49605at2759"/>
<organism evidence="3 4">
    <name type="scientific">Ceratobasidium theobromae</name>
    <dbReference type="NCBI Taxonomy" id="1582974"/>
    <lineage>
        <taxon>Eukaryota</taxon>
        <taxon>Fungi</taxon>
        <taxon>Dikarya</taxon>
        <taxon>Basidiomycota</taxon>
        <taxon>Agaricomycotina</taxon>
        <taxon>Agaricomycetes</taxon>
        <taxon>Cantharellales</taxon>
        <taxon>Ceratobasidiaceae</taxon>
        <taxon>Ceratobasidium</taxon>
    </lineage>
</organism>